<comment type="caution">
    <text evidence="2">The sequence shown here is derived from an EMBL/GenBank/DDBJ whole genome shotgun (WGS) entry which is preliminary data.</text>
</comment>
<evidence type="ECO:0000256" key="1">
    <source>
        <dbReference type="SAM" id="MobiDB-lite"/>
    </source>
</evidence>
<accession>A0A2K3QDX0</accession>
<evidence type="ECO:0000313" key="3">
    <source>
        <dbReference type="Proteomes" id="UP000236621"/>
    </source>
</evidence>
<keyword evidence="3" id="KW-1185">Reference proteome</keyword>
<feature type="compositionally biased region" description="Polar residues" evidence="1">
    <location>
        <begin position="1"/>
        <end position="10"/>
    </location>
</feature>
<dbReference type="Proteomes" id="UP000236621">
    <property type="component" value="Unassembled WGS sequence"/>
</dbReference>
<dbReference type="AlphaFoldDB" id="A0A2K3QDX0"/>
<protein>
    <submittedName>
        <fullName evidence="2">Uncharacterized protein</fullName>
    </submittedName>
</protein>
<sequence length="89" mass="9445">MSASPATETLNACGRVSSPRSFDRKNTKSVLSDIFGTRRSGMTANSSSIASSAGDNSREDSALAAPAPPKSNKGKRVPTLIRPQLRFYN</sequence>
<proteinExistence type="predicted"/>
<reference evidence="2 3" key="1">
    <citation type="submission" date="2017-08" db="EMBL/GenBank/DDBJ databases">
        <title>Harnessing the power of phylogenomics to disentangle the directionality and signatures of interkingdom host jumping in the parasitic fungal genus Tolypocladium.</title>
        <authorList>
            <person name="Quandt C.A."/>
            <person name="Patterson W."/>
            <person name="Spatafora J.W."/>
        </authorList>
    </citation>
    <scope>NUCLEOTIDE SEQUENCE [LARGE SCALE GENOMIC DNA]</scope>
    <source>
        <strain evidence="2 3">CBS 113982</strain>
    </source>
</reference>
<feature type="compositionally biased region" description="Low complexity" evidence="1">
    <location>
        <begin position="40"/>
        <end position="55"/>
    </location>
</feature>
<organism evidence="2 3">
    <name type="scientific">Tolypocladium capitatum</name>
    <dbReference type="NCBI Taxonomy" id="45235"/>
    <lineage>
        <taxon>Eukaryota</taxon>
        <taxon>Fungi</taxon>
        <taxon>Dikarya</taxon>
        <taxon>Ascomycota</taxon>
        <taxon>Pezizomycotina</taxon>
        <taxon>Sordariomycetes</taxon>
        <taxon>Hypocreomycetidae</taxon>
        <taxon>Hypocreales</taxon>
        <taxon>Ophiocordycipitaceae</taxon>
        <taxon>Tolypocladium</taxon>
    </lineage>
</organism>
<name>A0A2K3QDX0_9HYPO</name>
<dbReference type="OrthoDB" id="5573898at2759"/>
<feature type="region of interest" description="Disordered" evidence="1">
    <location>
        <begin position="1"/>
        <end position="89"/>
    </location>
</feature>
<dbReference type="EMBL" id="NRSZ01000683">
    <property type="protein sequence ID" value="PNY25722.1"/>
    <property type="molecule type" value="Genomic_DNA"/>
</dbReference>
<gene>
    <name evidence="2" type="ORF">TCAP_04340</name>
</gene>
<evidence type="ECO:0000313" key="2">
    <source>
        <dbReference type="EMBL" id="PNY25722.1"/>
    </source>
</evidence>